<evidence type="ECO:0000313" key="3">
    <source>
        <dbReference type="Proteomes" id="UP000520767"/>
    </source>
</evidence>
<keyword evidence="3" id="KW-1185">Reference proteome</keyword>
<keyword evidence="1" id="KW-0732">Signal</keyword>
<dbReference type="AlphaFoldDB" id="A0A7W7QF22"/>
<feature type="chain" id="PRO_5031172652" description="Secreted protein" evidence="1">
    <location>
        <begin position="29"/>
        <end position="308"/>
    </location>
</feature>
<gene>
    <name evidence="2" type="ORF">FHR82_008395</name>
</gene>
<reference evidence="2 3" key="1">
    <citation type="submission" date="2020-08" db="EMBL/GenBank/DDBJ databases">
        <title>Genomic Encyclopedia of Type Strains, Phase III (KMG-III): the genomes of soil and plant-associated and newly described type strains.</title>
        <authorList>
            <person name="Whitman W."/>
        </authorList>
    </citation>
    <scope>NUCLEOTIDE SEQUENCE [LARGE SCALE GENOMIC DNA]</scope>
    <source>
        <strain evidence="2 3">CECT 8960</strain>
    </source>
</reference>
<evidence type="ECO:0000256" key="1">
    <source>
        <dbReference type="SAM" id="SignalP"/>
    </source>
</evidence>
<protein>
    <recommendedName>
        <fullName evidence="4">Secreted protein</fullName>
    </recommendedName>
</protein>
<evidence type="ECO:0000313" key="2">
    <source>
        <dbReference type="EMBL" id="MBB4912124.1"/>
    </source>
</evidence>
<feature type="signal peptide" evidence="1">
    <location>
        <begin position="1"/>
        <end position="28"/>
    </location>
</feature>
<dbReference type="RefSeq" id="WP_184816082.1">
    <property type="nucleotide sequence ID" value="NZ_JACHJQ010000011.1"/>
</dbReference>
<proteinExistence type="predicted"/>
<organism evidence="2 3">
    <name type="scientific">Actinophytocola algeriensis</name>
    <dbReference type="NCBI Taxonomy" id="1768010"/>
    <lineage>
        <taxon>Bacteria</taxon>
        <taxon>Bacillati</taxon>
        <taxon>Actinomycetota</taxon>
        <taxon>Actinomycetes</taxon>
        <taxon>Pseudonocardiales</taxon>
        <taxon>Pseudonocardiaceae</taxon>
    </lineage>
</organism>
<name>A0A7W7QF22_9PSEU</name>
<dbReference type="EMBL" id="JACHJQ010000011">
    <property type="protein sequence ID" value="MBB4912124.1"/>
    <property type="molecule type" value="Genomic_DNA"/>
</dbReference>
<accession>A0A7W7QF22</accession>
<evidence type="ECO:0008006" key="4">
    <source>
        <dbReference type="Google" id="ProtNLM"/>
    </source>
</evidence>
<comment type="caution">
    <text evidence="2">The sequence shown here is derived from an EMBL/GenBank/DDBJ whole genome shotgun (WGS) entry which is preliminary data.</text>
</comment>
<dbReference type="Proteomes" id="UP000520767">
    <property type="component" value="Unassembled WGS sequence"/>
</dbReference>
<sequence length="308" mass="31051">MSRIRRTVFVVVAAVAASLLSVVTPASATTLAGAWAPLNRCPVDDPAMLAADGATVAALCLSSSATSGTFTIGETTLTTGATDLQAGVLNQGGAYTLVAPRSGAVVGAPVEIPGGLLGLMCPSRIPVISDICERVVNSPLNRVTATIQSAGVPRDFNLAAGAGSGTPIVTLPVKIKLSNPFLDPNCYIGSNSDPILLKPANTARPAARFVRFNADGAANPTGEMGYLSLSGASQADTTFAVPGANGCGLFGLLSGAVNLKQGLPSPAGENSLVLNDPTTNLGGFQTPRNFAPTQGKQLSDRWHAAVAG</sequence>